<name>A0A1I2A9V7_9BACT</name>
<evidence type="ECO:0000256" key="9">
    <source>
        <dbReference type="ARBA" id="ARBA00023235"/>
    </source>
</evidence>
<sequence length="515" mass="57164">MAAERKSNKKVSSIEQINAQYGKLPPQAIDVEEAVLGALMLERDAYVSVADIIDTASFYKEEHKKIFEAIKYLSTHEKPVDLLMVTQQLKDLGELEAVGGPLYITQLTSRVASAAHIEFHARIIAQKYIQRELIRVSTEIQTKAYDDNMDVDDLIDFSETALFQVAEGNIKKETLPIKPLLKEAALLIEEASKREDGLSGVPSGFTALDRMTSGWQKTDLVIVAARPAMGKTAFVLSMARNMAVEHKRGVAVFSLEMSSVQLVNRVIAAETELGSEKIKNGNLMDWEWEHFNRKLNLLEDAPLFIDDTPALSIFEFRAKCRRLKMQHNIGVVIVDYLQLMTAGDAGKGSREQEVSMISRSLKAIAKELDIPILALSQLNRSVESREGKRPQLSDLRESGAIEQDADLVLFIHRPEYYGITEDENGNSLLGVAEIIIAKHRNGSVGDVQLAFKKQQVKFCDLETVIPEEIGGGIVGQTFGSKMNDDMGGVEMPVNSGFESENSDSYEVPKSDDIPF</sequence>
<keyword evidence="2 13" id="KW-0639">Primosome</keyword>
<gene>
    <name evidence="17" type="ORF">DET52_10494</name>
    <name evidence="16" type="ORF">SAMN05216283_10143</name>
</gene>
<comment type="function">
    <text evidence="10 13">The main replicative DNA helicase, it participates in initiation and elongation during chromosome replication. Travels ahead of the DNA replisome, separating dsDNA into templates for DNA synthesis. A processive ATP-dependent 5'-3' DNA helicase it has DNA-dependent ATPase activity.</text>
</comment>
<dbReference type="PANTHER" id="PTHR30153:SF2">
    <property type="entry name" value="REPLICATIVE DNA HELICASE"/>
    <property type="match status" value="1"/>
</dbReference>
<dbReference type="CDD" id="cd00984">
    <property type="entry name" value="DnaB_C"/>
    <property type="match status" value="1"/>
</dbReference>
<dbReference type="InterPro" id="IPR036185">
    <property type="entry name" value="DNA_heli_DnaB-like_N_sf"/>
</dbReference>
<evidence type="ECO:0000259" key="15">
    <source>
        <dbReference type="PROSITE" id="PS51199"/>
    </source>
</evidence>
<evidence type="ECO:0000313" key="17">
    <source>
        <dbReference type="EMBL" id="TDO02629.1"/>
    </source>
</evidence>
<dbReference type="InterPro" id="IPR027417">
    <property type="entry name" value="P-loop_NTPase"/>
</dbReference>
<dbReference type="GO" id="GO:0005829">
    <property type="term" value="C:cytosol"/>
    <property type="evidence" value="ECO:0007669"/>
    <property type="project" value="TreeGrafter"/>
</dbReference>
<dbReference type="GO" id="GO:1990077">
    <property type="term" value="C:primosome complex"/>
    <property type="evidence" value="ECO:0007669"/>
    <property type="project" value="UniProtKB-UniRule"/>
</dbReference>
<dbReference type="InterPro" id="IPR007694">
    <property type="entry name" value="DNA_helicase_DnaB-like_C"/>
</dbReference>
<evidence type="ECO:0000256" key="14">
    <source>
        <dbReference type="SAM" id="MobiDB-lite"/>
    </source>
</evidence>
<dbReference type="NCBIfam" id="TIGR00665">
    <property type="entry name" value="DnaB"/>
    <property type="match status" value="1"/>
</dbReference>
<keyword evidence="9" id="KW-0413">Isomerase</keyword>
<keyword evidence="18" id="KW-1185">Reference proteome</keyword>
<keyword evidence="6 13" id="KW-0347">Helicase</keyword>
<dbReference type="AlphaFoldDB" id="A0A1I2A9V7"/>
<dbReference type="Pfam" id="PF00772">
    <property type="entry name" value="DnaB"/>
    <property type="match status" value="1"/>
</dbReference>
<dbReference type="Gene3D" id="3.40.50.300">
    <property type="entry name" value="P-loop containing nucleotide triphosphate hydrolases"/>
    <property type="match status" value="1"/>
</dbReference>
<evidence type="ECO:0000256" key="6">
    <source>
        <dbReference type="ARBA" id="ARBA00022806"/>
    </source>
</evidence>
<dbReference type="GO" id="GO:0016787">
    <property type="term" value="F:hydrolase activity"/>
    <property type="evidence" value="ECO:0007669"/>
    <property type="project" value="UniProtKB-KW"/>
</dbReference>
<reference evidence="17 19" key="2">
    <citation type="submission" date="2019-03" db="EMBL/GenBank/DDBJ databases">
        <title>Freshwater and sediment microbial communities from various areas in North America, analyzing microbe dynamics in response to fracking.</title>
        <authorList>
            <person name="Lamendella R."/>
        </authorList>
    </citation>
    <scope>NUCLEOTIDE SEQUENCE [LARGE SCALE GENOMIC DNA]</scope>
    <source>
        <strain evidence="17 19">114D</strain>
    </source>
</reference>
<evidence type="ECO:0000256" key="4">
    <source>
        <dbReference type="ARBA" id="ARBA00022741"/>
    </source>
</evidence>
<dbReference type="InterPro" id="IPR007692">
    <property type="entry name" value="DNA_helicase_DnaB"/>
</dbReference>
<dbReference type="GO" id="GO:0006269">
    <property type="term" value="P:DNA replication, synthesis of primer"/>
    <property type="evidence" value="ECO:0007669"/>
    <property type="project" value="UniProtKB-UniRule"/>
</dbReference>
<evidence type="ECO:0000256" key="10">
    <source>
        <dbReference type="ARBA" id="ARBA00044932"/>
    </source>
</evidence>
<organism evidence="16 18">
    <name type="scientific">Sunxiuqinia elliptica</name>
    <dbReference type="NCBI Taxonomy" id="655355"/>
    <lineage>
        <taxon>Bacteria</taxon>
        <taxon>Pseudomonadati</taxon>
        <taxon>Bacteroidota</taxon>
        <taxon>Bacteroidia</taxon>
        <taxon>Marinilabiliales</taxon>
        <taxon>Prolixibacteraceae</taxon>
        <taxon>Sunxiuqinia</taxon>
    </lineage>
</organism>
<comment type="catalytic activity">
    <reaction evidence="11 13">
        <text>ATP + H2O = ADP + phosphate + H(+)</text>
        <dbReference type="Rhea" id="RHEA:13065"/>
        <dbReference type="ChEBI" id="CHEBI:15377"/>
        <dbReference type="ChEBI" id="CHEBI:15378"/>
        <dbReference type="ChEBI" id="CHEBI:30616"/>
        <dbReference type="ChEBI" id="CHEBI:43474"/>
        <dbReference type="ChEBI" id="CHEBI:456216"/>
        <dbReference type="EC" id="5.6.2.3"/>
    </reaction>
</comment>
<dbReference type="InterPro" id="IPR016136">
    <property type="entry name" value="DNA_helicase_N/primase_C"/>
</dbReference>
<feature type="region of interest" description="Disordered" evidence="14">
    <location>
        <begin position="492"/>
        <end position="515"/>
    </location>
</feature>
<dbReference type="FunFam" id="3.40.50.300:FF:000076">
    <property type="entry name" value="Replicative DNA helicase"/>
    <property type="match status" value="1"/>
</dbReference>
<accession>A0A1I2A9V7</accession>
<dbReference type="Gene3D" id="1.10.860.10">
    <property type="entry name" value="DNAb Helicase, Chain A"/>
    <property type="match status" value="1"/>
</dbReference>
<evidence type="ECO:0000256" key="12">
    <source>
        <dbReference type="NCBIfam" id="TIGR00665"/>
    </source>
</evidence>
<keyword evidence="3 13" id="KW-0235">DNA replication</keyword>
<evidence type="ECO:0000256" key="1">
    <source>
        <dbReference type="ARBA" id="ARBA00008428"/>
    </source>
</evidence>
<dbReference type="NCBIfam" id="NF004384">
    <property type="entry name" value="PRK05748.1"/>
    <property type="match status" value="1"/>
</dbReference>
<reference evidence="16 18" key="1">
    <citation type="submission" date="2016-10" db="EMBL/GenBank/DDBJ databases">
        <authorList>
            <person name="de Groot N.N."/>
        </authorList>
    </citation>
    <scope>NUCLEOTIDE SEQUENCE [LARGE SCALE GENOMIC DNA]</scope>
    <source>
        <strain evidence="16 18">CGMCC 1.9156</strain>
    </source>
</reference>
<evidence type="ECO:0000313" key="18">
    <source>
        <dbReference type="Proteomes" id="UP000198964"/>
    </source>
</evidence>
<keyword evidence="5 13" id="KW-0378">Hydrolase</keyword>
<dbReference type="STRING" id="655355.SAMN05216283_10143"/>
<feature type="compositionally biased region" description="Basic and acidic residues" evidence="14">
    <location>
        <begin position="506"/>
        <end position="515"/>
    </location>
</feature>
<keyword evidence="7 13" id="KW-0067">ATP-binding</keyword>
<dbReference type="EC" id="5.6.2.3" evidence="12 13"/>
<evidence type="ECO:0000256" key="5">
    <source>
        <dbReference type="ARBA" id="ARBA00022801"/>
    </source>
</evidence>
<proteinExistence type="inferred from homology"/>
<evidence type="ECO:0000256" key="3">
    <source>
        <dbReference type="ARBA" id="ARBA00022705"/>
    </source>
</evidence>
<evidence type="ECO:0000256" key="7">
    <source>
        <dbReference type="ARBA" id="ARBA00022840"/>
    </source>
</evidence>
<dbReference type="GO" id="GO:0043139">
    <property type="term" value="F:5'-3' DNA helicase activity"/>
    <property type="evidence" value="ECO:0007669"/>
    <property type="project" value="UniProtKB-EC"/>
</dbReference>
<dbReference type="RefSeq" id="WP_093917808.1">
    <property type="nucleotide sequence ID" value="NZ_FONW01000001.1"/>
</dbReference>
<dbReference type="GO" id="GO:0005524">
    <property type="term" value="F:ATP binding"/>
    <property type="evidence" value="ECO:0007669"/>
    <property type="project" value="UniProtKB-UniRule"/>
</dbReference>
<dbReference type="PROSITE" id="PS51199">
    <property type="entry name" value="SF4_HELICASE"/>
    <property type="match status" value="1"/>
</dbReference>
<dbReference type="OrthoDB" id="9773982at2"/>
<dbReference type="InterPro" id="IPR007693">
    <property type="entry name" value="DNA_helicase_DnaB-like_N"/>
</dbReference>
<dbReference type="Pfam" id="PF03796">
    <property type="entry name" value="DnaB_C"/>
    <property type="match status" value="1"/>
</dbReference>
<dbReference type="EMBL" id="SNWI01000004">
    <property type="protein sequence ID" value="TDO02629.1"/>
    <property type="molecule type" value="Genomic_DNA"/>
</dbReference>
<dbReference type="EMBL" id="FONW01000001">
    <property type="protein sequence ID" value="SFE39783.1"/>
    <property type="molecule type" value="Genomic_DNA"/>
</dbReference>
<protein>
    <recommendedName>
        <fullName evidence="12 13">Replicative DNA helicase</fullName>
        <ecNumber evidence="12 13">5.6.2.3</ecNumber>
    </recommendedName>
</protein>
<evidence type="ECO:0000313" key="19">
    <source>
        <dbReference type="Proteomes" id="UP000294848"/>
    </source>
</evidence>
<evidence type="ECO:0000256" key="11">
    <source>
        <dbReference type="ARBA" id="ARBA00048954"/>
    </source>
</evidence>
<feature type="domain" description="SF4 helicase" evidence="15">
    <location>
        <begin position="194"/>
        <end position="465"/>
    </location>
</feature>
<dbReference type="SUPFAM" id="SSF48024">
    <property type="entry name" value="N-terminal domain of DnaB helicase"/>
    <property type="match status" value="1"/>
</dbReference>
<evidence type="ECO:0000256" key="8">
    <source>
        <dbReference type="ARBA" id="ARBA00023125"/>
    </source>
</evidence>
<dbReference type="GO" id="GO:0042802">
    <property type="term" value="F:identical protein binding"/>
    <property type="evidence" value="ECO:0007669"/>
    <property type="project" value="UniProtKB-ARBA"/>
</dbReference>
<keyword evidence="8 13" id="KW-0238">DNA-binding</keyword>
<keyword evidence="4 13" id="KW-0547">Nucleotide-binding</keyword>
<dbReference type="SUPFAM" id="SSF52540">
    <property type="entry name" value="P-loop containing nucleoside triphosphate hydrolases"/>
    <property type="match status" value="1"/>
</dbReference>
<dbReference type="Proteomes" id="UP000294848">
    <property type="component" value="Unassembled WGS sequence"/>
</dbReference>
<dbReference type="GO" id="GO:0003677">
    <property type="term" value="F:DNA binding"/>
    <property type="evidence" value="ECO:0007669"/>
    <property type="project" value="UniProtKB-UniRule"/>
</dbReference>
<comment type="similarity">
    <text evidence="1 13">Belongs to the helicase family. DnaB subfamily.</text>
</comment>
<evidence type="ECO:0000256" key="2">
    <source>
        <dbReference type="ARBA" id="ARBA00022515"/>
    </source>
</evidence>
<dbReference type="PANTHER" id="PTHR30153">
    <property type="entry name" value="REPLICATIVE DNA HELICASE DNAB"/>
    <property type="match status" value="1"/>
</dbReference>
<evidence type="ECO:0000256" key="13">
    <source>
        <dbReference type="RuleBase" id="RU362085"/>
    </source>
</evidence>
<evidence type="ECO:0000313" key="16">
    <source>
        <dbReference type="EMBL" id="SFE39783.1"/>
    </source>
</evidence>
<dbReference type="FunFam" id="1.10.860.10:FF:000001">
    <property type="entry name" value="Replicative DNA helicase"/>
    <property type="match status" value="1"/>
</dbReference>
<dbReference type="Proteomes" id="UP000198964">
    <property type="component" value="Unassembled WGS sequence"/>
</dbReference>